<dbReference type="eggNOG" id="KOG0254">
    <property type="taxonomic scope" value="Eukaryota"/>
</dbReference>
<dbReference type="GO" id="GO:0005886">
    <property type="term" value="C:plasma membrane"/>
    <property type="evidence" value="ECO:0007669"/>
    <property type="project" value="TreeGrafter"/>
</dbReference>
<evidence type="ECO:0000256" key="4">
    <source>
        <dbReference type="ARBA" id="ARBA00022692"/>
    </source>
</evidence>
<keyword evidence="10" id="KW-1185">Reference proteome</keyword>
<dbReference type="HOGENOM" id="CLU_1475103_0_0_1"/>
<sequence length="183" mass="19531">MAAAQISDHLAIAAPEKESIDPKEGVSASEPLVSDPSAPREPPLEKAAKPPSPRPIHGTKWVLVVVSLLASFLLYALDTTIVATIQPAIVDAFGHVDLVPWLGVSFALASAASTLIWSKSFGLFCAKKLFLFATALFMGASAVCGGARRGLLKMKIRRVKRRSTVCKEKTPATSWKNDTLSYG</sequence>
<name>G3J3P7_CORMM</name>
<feature type="transmembrane region" description="Helical" evidence="8">
    <location>
        <begin position="98"/>
        <end position="117"/>
    </location>
</feature>
<dbReference type="InterPro" id="IPR036259">
    <property type="entry name" value="MFS_trans_sf"/>
</dbReference>
<keyword evidence="5 8" id="KW-1133">Transmembrane helix</keyword>
<dbReference type="RefSeq" id="XP_006665600.1">
    <property type="nucleotide sequence ID" value="XM_006665537.1"/>
</dbReference>
<dbReference type="PANTHER" id="PTHR23501">
    <property type="entry name" value="MAJOR FACILITATOR SUPERFAMILY"/>
    <property type="match status" value="1"/>
</dbReference>
<dbReference type="KEGG" id="cmt:CCM_00377"/>
<feature type="transmembrane region" description="Helical" evidence="8">
    <location>
        <begin position="61"/>
        <end position="77"/>
    </location>
</feature>
<evidence type="ECO:0000256" key="1">
    <source>
        <dbReference type="ARBA" id="ARBA00004141"/>
    </source>
</evidence>
<feature type="compositionally biased region" description="Basic and acidic residues" evidence="7">
    <location>
        <begin position="15"/>
        <end position="24"/>
    </location>
</feature>
<evidence type="ECO:0000256" key="7">
    <source>
        <dbReference type="SAM" id="MobiDB-lite"/>
    </source>
</evidence>
<comment type="similarity">
    <text evidence="2">Belongs to the major facilitator superfamily. TCR/Tet family.</text>
</comment>
<dbReference type="InParanoid" id="G3J3P7"/>
<evidence type="ECO:0000256" key="5">
    <source>
        <dbReference type="ARBA" id="ARBA00022989"/>
    </source>
</evidence>
<evidence type="ECO:0000256" key="3">
    <source>
        <dbReference type="ARBA" id="ARBA00022448"/>
    </source>
</evidence>
<evidence type="ECO:0000313" key="10">
    <source>
        <dbReference type="Proteomes" id="UP000001610"/>
    </source>
</evidence>
<proteinExistence type="inferred from homology"/>
<organism evidence="9 10">
    <name type="scientific">Cordyceps militaris (strain CM01)</name>
    <name type="common">Caterpillar fungus</name>
    <dbReference type="NCBI Taxonomy" id="983644"/>
    <lineage>
        <taxon>Eukaryota</taxon>
        <taxon>Fungi</taxon>
        <taxon>Dikarya</taxon>
        <taxon>Ascomycota</taxon>
        <taxon>Pezizomycotina</taxon>
        <taxon>Sordariomycetes</taxon>
        <taxon>Hypocreomycetidae</taxon>
        <taxon>Hypocreales</taxon>
        <taxon>Cordycipitaceae</taxon>
        <taxon>Cordyceps</taxon>
    </lineage>
</organism>
<keyword evidence="4 8" id="KW-0812">Transmembrane</keyword>
<reference evidence="9 10" key="1">
    <citation type="journal article" date="2011" name="Genome Biol.">
        <title>Genome sequence of the insect pathogenic fungus Cordyceps militaris, a valued traditional Chinese medicine.</title>
        <authorList>
            <person name="Zheng P."/>
            <person name="Xia Y."/>
            <person name="Xiao G."/>
            <person name="Xiong C."/>
            <person name="Hu X."/>
            <person name="Zhang S."/>
            <person name="Zheng H."/>
            <person name="Huang Y."/>
            <person name="Zhou Y."/>
            <person name="Wang S."/>
            <person name="Zhao G.P."/>
            <person name="Liu X."/>
            <person name="St Leger R.J."/>
            <person name="Wang C."/>
        </authorList>
    </citation>
    <scope>NUCLEOTIDE SEQUENCE [LARGE SCALE GENOMIC DNA]</scope>
    <source>
        <strain evidence="9 10">CM01</strain>
    </source>
</reference>
<dbReference type="SUPFAM" id="SSF103473">
    <property type="entry name" value="MFS general substrate transporter"/>
    <property type="match status" value="1"/>
</dbReference>
<dbReference type="OrthoDB" id="10021397at2759"/>
<dbReference type="AlphaFoldDB" id="G3J3P7"/>
<evidence type="ECO:0000313" key="9">
    <source>
        <dbReference type="EMBL" id="EGX95723.1"/>
    </source>
</evidence>
<keyword evidence="6 8" id="KW-0472">Membrane</keyword>
<dbReference type="VEuPathDB" id="FungiDB:CCM_00377"/>
<evidence type="ECO:0000256" key="2">
    <source>
        <dbReference type="ARBA" id="ARBA00007520"/>
    </source>
</evidence>
<keyword evidence="3" id="KW-0813">Transport</keyword>
<dbReference type="GeneID" id="18162412"/>
<dbReference type="Proteomes" id="UP000001610">
    <property type="component" value="Unassembled WGS sequence"/>
</dbReference>
<feature type="region of interest" description="Disordered" evidence="7">
    <location>
        <begin position="1"/>
        <end position="53"/>
    </location>
</feature>
<comment type="subcellular location">
    <subcellularLocation>
        <location evidence="1">Membrane</location>
        <topology evidence="1">Multi-pass membrane protein</topology>
    </subcellularLocation>
</comment>
<dbReference type="EMBL" id="JH126399">
    <property type="protein sequence ID" value="EGX95723.1"/>
    <property type="molecule type" value="Genomic_DNA"/>
</dbReference>
<evidence type="ECO:0000256" key="8">
    <source>
        <dbReference type="SAM" id="Phobius"/>
    </source>
</evidence>
<protein>
    <submittedName>
        <fullName evidence="9">Major facilitator superfamily transporter</fullName>
    </submittedName>
</protein>
<dbReference type="PANTHER" id="PTHR23501:SF12">
    <property type="entry name" value="MAJOR FACILITATOR SUPERFAMILY (MFS) PROFILE DOMAIN-CONTAINING PROTEIN-RELATED"/>
    <property type="match status" value="1"/>
</dbReference>
<accession>G3J3P7</accession>
<feature type="transmembrane region" description="Helical" evidence="8">
    <location>
        <begin position="129"/>
        <end position="152"/>
    </location>
</feature>
<gene>
    <name evidence="9" type="ORF">CCM_00377</name>
</gene>
<dbReference type="GO" id="GO:0022857">
    <property type="term" value="F:transmembrane transporter activity"/>
    <property type="evidence" value="ECO:0007669"/>
    <property type="project" value="TreeGrafter"/>
</dbReference>
<evidence type="ECO:0000256" key="6">
    <source>
        <dbReference type="ARBA" id="ARBA00023136"/>
    </source>
</evidence>